<comment type="caution">
    <text evidence="9">The sequence shown here is derived from an EMBL/GenBank/DDBJ whole genome shotgun (WGS) entry which is preliminary data.</text>
</comment>
<evidence type="ECO:0000256" key="4">
    <source>
        <dbReference type="ARBA" id="ARBA00022448"/>
    </source>
</evidence>
<dbReference type="PANTHER" id="PTHR31658:SF0">
    <property type="entry name" value="CONSERVED OLIGOMERIC GOLGI COMPLEX SUBUNIT 1"/>
    <property type="match status" value="1"/>
</dbReference>
<evidence type="ECO:0000256" key="3">
    <source>
        <dbReference type="ARBA" id="ARBA00020978"/>
    </source>
</evidence>
<dbReference type="Pfam" id="PF08700">
    <property type="entry name" value="VPS51_Exo84_N"/>
    <property type="match status" value="1"/>
</dbReference>
<organism evidence="9 10">
    <name type="scientific">Penicillium hordei</name>
    <dbReference type="NCBI Taxonomy" id="40994"/>
    <lineage>
        <taxon>Eukaryota</taxon>
        <taxon>Fungi</taxon>
        <taxon>Dikarya</taxon>
        <taxon>Ascomycota</taxon>
        <taxon>Pezizomycotina</taxon>
        <taxon>Eurotiomycetes</taxon>
        <taxon>Eurotiomycetidae</taxon>
        <taxon>Eurotiales</taxon>
        <taxon>Aspergillaceae</taxon>
        <taxon>Penicillium</taxon>
    </lineage>
</organism>
<evidence type="ECO:0000256" key="1">
    <source>
        <dbReference type="ARBA" id="ARBA00004395"/>
    </source>
</evidence>
<dbReference type="AlphaFoldDB" id="A0AAD6E1U2"/>
<evidence type="ECO:0000256" key="8">
    <source>
        <dbReference type="SAM" id="MobiDB-lite"/>
    </source>
</evidence>
<accession>A0AAD6E1U2</accession>
<evidence type="ECO:0000313" key="9">
    <source>
        <dbReference type="EMBL" id="KAJ5598483.1"/>
    </source>
</evidence>
<sequence>MAPEAPDPQNLKSWQDAFQYPIPTVRRVEQELRRDIASNKEKLRALVGTRYRDLVGTAETIVAMNRDIQDVESILADVGRRCNPRLIERKHVHIRQIKTGDAEKGTNYSRGNPGSVADTVNIDAEKHAFGAQLSLLHRCTTSISRLLRRRSSLLLVAKILVVSRSLHKALSKHESPPPFLNDLWKQVASLRQTLLKRINKRLASTSATEDTIIESLAAYCLATSSSSDDAIHHFHQVRLDVIVGQLDMSRENIPRALQLFVRTLQASKVLRSHRFSDVLLKLKARPLLADPEIQSLDGLEVEVLGRWVAPDVKNFTPWIKLSELNRTQGVESIKEWSLQAFRKFSEGCQKSLAHSTDFSELLSLRTETVELWLSSWGSTIIHGAVDVLESLRNIFNEQLSRILNVQTQSLGAVGTQVSSIILDWENTNHNPVGSLWDADLITAEYTNGAQAFKQTVVARLLGRDEDVSTVLMKYQAWLASIQEFDESIDSLRRTRWTDILVGGEVEDEDIDITPRLNEDDPRHLSDSLHSAVRDALTCLQTSFSSAFKSFTPSHSSEKATFLLRLIRLVRRDIPAGFVSTDFVFSNEIVPDLQKLLATEVVAKAGSLSLIPSPKSNPQTGKIKTVPGRSLWEGEPAIPVQPSASSFKLLRRLTSSMDTCGLDLWDPSTVQALKQELKTNLEAAISAALDDLDSEDVPSQAESKDDQPTANGDKDEKDKTEEKPATQGPDPDQVEGLRDWKVQLFFDSLYLSQMLGEHNQLAGVVERTQKSAGSNADTVKTMKKLATEYWTRTELLFGLLAGH</sequence>
<comment type="subcellular location">
    <subcellularLocation>
        <location evidence="1">Golgi apparatus membrane</location>
        <topology evidence="1">Peripheral membrane protein</topology>
    </subcellularLocation>
</comment>
<feature type="region of interest" description="Disordered" evidence="8">
    <location>
        <begin position="691"/>
        <end position="733"/>
    </location>
</feature>
<protein>
    <recommendedName>
        <fullName evidence="3">Conserved oligomeric Golgi complex subunit 1</fullName>
    </recommendedName>
</protein>
<name>A0AAD6E1U2_9EURO</name>
<dbReference type="Proteomes" id="UP001213799">
    <property type="component" value="Unassembled WGS sequence"/>
</dbReference>
<evidence type="ECO:0000256" key="6">
    <source>
        <dbReference type="ARBA" id="ARBA00023034"/>
    </source>
</evidence>
<dbReference type="PANTHER" id="PTHR31658">
    <property type="entry name" value="CONSERVED OLIGOMERIC GOLGI COMPLEX SUBUNIT 1"/>
    <property type="match status" value="1"/>
</dbReference>
<evidence type="ECO:0000256" key="5">
    <source>
        <dbReference type="ARBA" id="ARBA00022927"/>
    </source>
</evidence>
<dbReference type="InterPro" id="IPR033370">
    <property type="entry name" value="COG1"/>
</dbReference>
<reference evidence="9" key="1">
    <citation type="journal article" date="2023" name="IMA Fungus">
        <title>Comparative genomic study of the Penicillium genus elucidates a diverse pangenome and 15 lateral gene transfer events.</title>
        <authorList>
            <person name="Petersen C."/>
            <person name="Sorensen T."/>
            <person name="Nielsen M.R."/>
            <person name="Sondergaard T.E."/>
            <person name="Sorensen J.L."/>
            <person name="Fitzpatrick D.A."/>
            <person name="Frisvad J.C."/>
            <person name="Nielsen K.L."/>
        </authorList>
    </citation>
    <scope>NUCLEOTIDE SEQUENCE</scope>
    <source>
        <strain evidence="9">IBT 12815</strain>
    </source>
</reference>
<proteinExistence type="inferred from homology"/>
<keyword evidence="4" id="KW-0813">Transport</keyword>
<dbReference type="GeneID" id="81589864"/>
<dbReference type="EMBL" id="JAQJAE010000004">
    <property type="protein sequence ID" value="KAJ5598483.1"/>
    <property type="molecule type" value="Genomic_DNA"/>
</dbReference>
<keyword evidence="10" id="KW-1185">Reference proteome</keyword>
<dbReference type="GO" id="GO:0017119">
    <property type="term" value="C:Golgi transport complex"/>
    <property type="evidence" value="ECO:0007669"/>
    <property type="project" value="InterPro"/>
</dbReference>
<dbReference type="RefSeq" id="XP_056751698.1">
    <property type="nucleotide sequence ID" value="XM_056899622.1"/>
</dbReference>
<feature type="compositionally biased region" description="Basic and acidic residues" evidence="8">
    <location>
        <begin position="701"/>
        <end position="723"/>
    </location>
</feature>
<keyword evidence="5" id="KW-0653">Protein transport</keyword>
<evidence type="ECO:0000313" key="10">
    <source>
        <dbReference type="Proteomes" id="UP001213799"/>
    </source>
</evidence>
<dbReference type="GO" id="GO:0000139">
    <property type="term" value="C:Golgi membrane"/>
    <property type="evidence" value="ECO:0007669"/>
    <property type="project" value="UniProtKB-SubCell"/>
</dbReference>
<keyword evidence="6" id="KW-0333">Golgi apparatus</keyword>
<keyword evidence="7" id="KW-0472">Membrane</keyword>
<dbReference type="GO" id="GO:0015031">
    <property type="term" value="P:protein transport"/>
    <property type="evidence" value="ECO:0007669"/>
    <property type="project" value="UniProtKB-KW"/>
</dbReference>
<reference evidence="9" key="2">
    <citation type="submission" date="2023-01" db="EMBL/GenBank/DDBJ databases">
        <authorList>
            <person name="Petersen C."/>
        </authorList>
    </citation>
    <scope>NUCLEOTIDE SEQUENCE</scope>
    <source>
        <strain evidence="9">IBT 12815</strain>
    </source>
</reference>
<evidence type="ECO:0000256" key="2">
    <source>
        <dbReference type="ARBA" id="ARBA00006653"/>
    </source>
</evidence>
<gene>
    <name evidence="9" type="ORF">N7537_008567</name>
</gene>
<dbReference type="GO" id="GO:0006891">
    <property type="term" value="P:intra-Golgi vesicle-mediated transport"/>
    <property type="evidence" value="ECO:0007669"/>
    <property type="project" value="InterPro"/>
</dbReference>
<evidence type="ECO:0000256" key="7">
    <source>
        <dbReference type="ARBA" id="ARBA00023136"/>
    </source>
</evidence>
<comment type="similarity">
    <text evidence="2">Belongs to the COG1 family.</text>
</comment>